<reference evidence="2" key="1">
    <citation type="submission" date="2022-03" db="EMBL/GenBank/DDBJ databases">
        <authorList>
            <person name="Lindestad O."/>
        </authorList>
    </citation>
    <scope>NUCLEOTIDE SEQUENCE</scope>
</reference>
<organism evidence="2 3">
    <name type="scientific">Pararge aegeria aegeria</name>
    <dbReference type="NCBI Taxonomy" id="348720"/>
    <lineage>
        <taxon>Eukaryota</taxon>
        <taxon>Metazoa</taxon>
        <taxon>Ecdysozoa</taxon>
        <taxon>Arthropoda</taxon>
        <taxon>Hexapoda</taxon>
        <taxon>Insecta</taxon>
        <taxon>Pterygota</taxon>
        <taxon>Neoptera</taxon>
        <taxon>Endopterygota</taxon>
        <taxon>Lepidoptera</taxon>
        <taxon>Glossata</taxon>
        <taxon>Ditrysia</taxon>
        <taxon>Papilionoidea</taxon>
        <taxon>Nymphalidae</taxon>
        <taxon>Satyrinae</taxon>
        <taxon>Satyrini</taxon>
        <taxon>Parargina</taxon>
        <taxon>Pararge</taxon>
    </lineage>
</organism>
<accession>A0A8S4QYD4</accession>
<dbReference type="InterPro" id="IPR012337">
    <property type="entry name" value="RNaseH-like_sf"/>
</dbReference>
<dbReference type="EMBL" id="CAKXAJ010023426">
    <property type="protein sequence ID" value="CAH2227709.1"/>
    <property type="molecule type" value="Genomic_DNA"/>
</dbReference>
<gene>
    <name evidence="2" type="primary">jg12997</name>
    <name evidence="2" type="ORF">PAEG_LOCUS8058</name>
</gene>
<dbReference type="OrthoDB" id="10432322at2759"/>
<dbReference type="InterPro" id="IPR014735">
    <property type="entry name" value="Transposase_Tn5-like_N"/>
</dbReference>
<feature type="domain" description="Transposase Tn5-like N-terminal" evidence="1">
    <location>
        <begin position="6"/>
        <end position="64"/>
    </location>
</feature>
<dbReference type="SUPFAM" id="SSF53098">
    <property type="entry name" value="Ribonuclease H-like"/>
    <property type="match status" value="1"/>
</dbReference>
<evidence type="ECO:0000313" key="2">
    <source>
        <dbReference type="EMBL" id="CAH2227709.1"/>
    </source>
</evidence>
<dbReference type="NCBIfam" id="NF033590">
    <property type="entry name" value="transpos_IS4_3"/>
    <property type="match status" value="1"/>
</dbReference>
<dbReference type="Gene3D" id="3.90.350.10">
    <property type="entry name" value="Transposase Inhibitor Protein From Tn5, Chain A, domain 1"/>
    <property type="match status" value="1"/>
</dbReference>
<dbReference type="InterPro" id="IPR047768">
    <property type="entry name" value="Tn5p-like"/>
</dbReference>
<comment type="caution">
    <text evidence="2">The sequence shown here is derived from an EMBL/GenBank/DDBJ whole genome shotgun (WGS) entry which is preliminary data.</text>
</comment>
<keyword evidence="3" id="KW-1185">Reference proteome</keyword>
<sequence length="240" mass="27455">MANKGNEWARNELGDAALGDKRLTDRLVNIADSLISLPESSINQACGSWSEAKAAYRFFQNENVKGSDILTSHIAKTVERTKTHKRILVIQDTSCISYMGHEKIRGLAVVSKKQSKGIMMHTAFAISTEGLTLGILDQKLYSRPSISKEDQELEKRRRCRNVSIEDKESIKWLESLKKTNEIIDSTQTETITVCDREADIYDFFELAYRLNSAVLIRACRNRNVNKTSRYSREEKLWQFI</sequence>
<dbReference type="InterPro" id="IPR054836">
    <property type="entry name" value="Tn5_transposase"/>
</dbReference>
<dbReference type="InterPro" id="IPR038215">
    <property type="entry name" value="TN5-like_N_sf"/>
</dbReference>
<dbReference type="Pfam" id="PF14706">
    <property type="entry name" value="Tnp_DNA_bind"/>
    <property type="match status" value="1"/>
</dbReference>
<name>A0A8S4QYD4_9NEOP</name>
<proteinExistence type="predicted"/>
<dbReference type="Gene3D" id="1.10.246.40">
    <property type="entry name" value="Tn5 transposase, domain 1"/>
    <property type="match status" value="1"/>
</dbReference>
<dbReference type="PANTHER" id="PTHR37319:SF1">
    <property type="entry name" value="TRANSPOSASE TN5 DIMERISATION DOMAIN-CONTAINING PROTEIN"/>
    <property type="match status" value="1"/>
</dbReference>
<dbReference type="AlphaFoldDB" id="A0A8S4QYD4"/>
<dbReference type="Proteomes" id="UP000838756">
    <property type="component" value="Unassembled WGS sequence"/>
</dbReference>
<protein>
    <submittedName>
        <fullName evidence="2">Jg12997 protein</fullName>
    </submittedName>
</protein>
<dbReference type="PANTHER" id="PTHR37319">
    <property type="entry name" value="TRANSPOSASE"/>
    <property type="match status" value="1"/>
</dbReference>
<evidence type="ECO:0000313" key="3">
    <source>
        <dbReference type="Proteomes" id="UP000838756"/>
    </source>
</evidence>
<evidence type="ECO:0000259" key="1">
    <source>
        <dbReference type="Pfam" id="PF14706"/>
    </source>
</evidence>